<accession>A0AAJ6CI33</accession>
<feature type="domain" description="ABC transporter" evidence="11">
    <location>
        <begin position="1342"/>
        <end position="1576"/>
    </location>
</feature>
<dbReference type="SUPFAM" id="SSF90123">
    <property type="entry name" value="ABC transporter transmembrane region"/>
    <property type="match status" value="2"/>
</dbReference>
<dbReference type="FunFam" id="3.40.50.300:FF:001354">
    <property type="entry name" value="ATP-binding cassette (ABC) transporter, putative"/>
    <property type="match status" value="1"/>
</dbReference>
<evidence type="ECO:0000256" key="4">
    <source>
        <dbReference type="ARBA" id="ARBA00022737"/>
    </source>
</evidence>
<evidence type="ECO:0000256" key="2">
    <source>
        <dbReference type="ARBA" id="ARBA00022448"/>
    </source>
</evidence>
<comment type="subcellular location">
    <subcellularLocation>
        <location evidence="1">Membrane</location>
        <topology evidence="1">Multi-pass membrane protein</topology>
    </subcellularLocation>
</comment>
<keyword evidence="14" id="KW-1185">Reference proteome</keyword>
<feature type="transmembrane region" description="Helical" evidence="10">
    <location>
        <begin position="1200"/>
        <end position="1219"/>
    </location>
</feature>
<dbReference type="PROSITE" id="PS00211">
    <property type="entry name" value="ABC_TRANSPORTER_1"/>
    <property type="match status" value="2"/>
</dbReference>
<feature type="transmembrane region" description="Helical" evidence="10">
    <location>
        <begin position="288"/>
        <end position="308"/>
    </location>
</feature>
<dbReference type="Gene3D" id="1.20.1560.10">
    <property type="entry name" value="ABC transporter type 1, transmembrane domain"/>
    <property type="match status" value="2"/>
</dbReference>
<evidence type="ECO:0000256" key="7">
    <source>
        <dbReference type="ARBA" id="ARBA00022989"/>
    </source>
</evidence>
<feature type="region of interest" description="Disordered" evidence="9">
    <location>
        <begin position="249"/>
        <end position="275"/>
    </location>
</feature>
<dbReference type="GO" id="GO:0016887">
    <property type="term" value="F:ATP hydrolysis activity"/>
    <property type="evidence" value="ECO:0007669"/>
    <property type="project" value="InterPro"/>
</dbReference>
<dbReference type="InterPro" id="IPR050173">
    <property type="entry name" value="ABC_transporter_C-like"/>
</dbReference>
<feature type="transmembrane region" description="Helical" evidence="10">
    <location>
        <begin position="147"/>
        <end position="169"/>
    </location>
</feature>
<dbReference type="GO" id="GO:0140359">
    <property type="term" value="F:ABC-type transporter activity"/>
    <property type="evidence" value="ECO:0007669"/>
    <property type="project" value="InterPro"/>
</dbReference>
<dbReference type="CDD" id="cd18604">
    <property type="entry name" value="ABC_6TM_VMR1_D2_like"/>
    <property type="match status" value="1"/>
</dbReference>
<evidence type="ECO:0000313" key="14">
    <source>
        <dbReference type="Proteomes" id="UP001219567"/>
    </source>
</evidence>
<feature type="transmembrane region" description="Helical" evidence="10">
    <location>
        <begin position="181"/>
        <end position="204"/>
    </location>
</feature>
<evidence type="ECO:0000313" key="13">
    <source>
        <dbReference type="EMBL" id="WFC99433.1"/>
    </source>
</evidence>
<dbReference type="InterPro" id="IPR003439">
    <property type="entry name" value="ABC_transporter-like_ATP-bd"/>
</dbReference>
<dbReference type="InterPro" id="IPR027417">
    <property type="entry name" value="P-loop_NTPase"/>
</dbReference>
<evidence type="ECO:0000259" key="12">
    <source>
        <dbReference type="PROSITE" id="PS50929"/>
    </source>
</evidence>
<evidence type="ECO:0000256" key="8">
    <source>
        <dbReference type="ARBA" id="ARBA00023136"/>
    </source>
</evidence>
<reference evidence="13 14" key="1">
    <citation type="submission" date="2023-03" db="EMBL/GenBank/DDBJ databases">
        <title>Mating type loci evolution in Malassezia.</title>
        <authorList>
            <person name="Coelho M.A."/>
        </authorList>
    </citation>
    <scope>NUCLEOTIDE SEQUENCE [LARGE SCALE GENOMIC DNA]</scope>
    <source>
        <strain evidence="13 14">CBS 9725</strain>
    </source>
</reference>
<dbReference type="Gene3D" id="3.40.50.300">
    <property type="entry name" value="P-loop containing nucleotide triphosphate hydrolases"/>
    <property type="match status" value="2"/>
</dbReference>
<evidence type="ECO:0000256" key="10">
    <source>
        <dbReference type="SAM" id="Phobius"/>
    </source>
</evidence>
<feature type="transmembrane region" description="Helical" evidence="10">
    <location>
        <begin position="119"/>
        <end position="141"/>
    </location>
</feature>
<evidence type="ECO:0000256" key="5">
    <source>
        <dbReference type="ARBA" id="ARBA00022741"/>
    </source>
</evidence>
<feature type="transmembrane region" description="Helical" evidence="10">
    <location>
        <begin position="509"/>
        <end position="530"/>
    </location>
</feature>
<feature type="transmembrane region" description="Helical" evidence="10">
    <location>
        <begin position="1022"/>
        <end position="1042"/>
    </location>
</feature>
<dbReference type="EMBL" id="CP119944">
    <property type="protein sequence ID" value="WFC99433.1"/>
    <property type="molecule type" value="Genomic_DNA"/>
</dbReference>
<dbReference type="PANTHER" id="PTHR24223:SF353">
    <property type="entry name" value="ABC TRANSPORTER ATP-BINDING PROTEIN_PERMEASE VMR1-RELATED"/>
    <property type="match status" value="1"/>
</dbReference>
<feature type="transmembrane region" description="Helical" evidence="10">
    <location>
        <begin position="1063"/>
        <end position="1084"/>
    </location>
</feature>
<proteinExistence type="predicted"/>
<keyword evidence="4" id="KW-0677">Repeat</keyword>
<feature type="transmembrane region" description="Helical" evidence="10">
    <location>
        <begin position="1282"/>
        <end position="1303"/>
    </location>
</feature>
<dbReference type="GO" id="GO:0000329">
    <property type="term" value="C:fungal-type vacuole membrane"/>
    <property type="evidence" value="ECO:0007669"/>
    <property type="project" value="TreeGrafter"/>
</dbReference>
<dbReference type="Proteomes" id="UP001219567">
    <property type="component" value="Chromosome 2"/>
</dbReference>
<dbReference type="GO" id="GO:0005524">
    <property type="term" value="F:ATP binding"/>
    <property type="evidence" value="ECO:0007669"/>
    <property type="project" value="UniProtKB-KW"/>
</dbReference>
<dbReference type="PANTHER" id="PTHR24223">
    <property type="entry name" value="ATP-BINDING CASSETTE SUB-FAMILY C"/>
    <property type="match status" value="1"/>
</dbReference>
<feature type="transmembrane region" description="Helical" evidence="10">
    <location>
        <begin position="1156"/>
        <end position="1179"/>
    </location>
</feature>
<dbReference type="InterPro" id="IPR003593">
    <property type="entry name" value="AAA+_ATPase"/>
</dbReference>
<keyword evidence="5" id="KW-0547">Nucleotide-binding</keyword>
<evidence type="ECO:0000256" key="6">
    <source>
        <dbReference type="ARBA" id="ARBA00022840"/>
    </source>
</evidence>
<keyword evidence="2" id="KW-0813">Transport</keyword>
<dbReference type="PROSITE" id="PS50893">
    <property type="entry name" value="ABC_TRANSPORTER_2"/>
    <property type="match status" value="2"/>
</dbReference>
<dbReference type="InterPro" id="IPR036640">
    <property type="entry name" value="ABC1_TM_sf"/>
</dbReference>
<evidence type="ECO:0000256" key="1">
    <source>
        <dbReference type="ARBA" id="ARBA00004141"/>
    </source>
</evidence>
<dbReference type="CDD" id="cd18596">
    <property type="entry name" value="ABC_6TM_VMR1_D1_like"/>
    <property type="match status" value="1"/>
</dbReference>
<feature type="transmembrane region" description="Helical" evidence="10">
    <location>
        <begin position="614"/>
        <end position="639"/>
    </location>
</feature>
<evidence type="ECO:0000259" key="11">
    <source>
        <dbReference type="PROSITE" id="PS50893"/>
    </source>
</evidence>
<dbReference type="InterPro" id="IPR017871">
    <property type="entry name" value="ABC_transporter-like_CS"/>
</dbReference>
<feature type="transmembrane region" description="Helical" evidence="10">
    <location>
        <begin position="536"/>
        <end position="556"/>
    </location>
</feature>
<dbReference type="CDD" id="cd03250">
    <property type="entry name" value="ABCC_MRP_domain1"/>
    <property type="match status" value="1"/>
</dbReference>
<feature type="transmembrane region" description="Helical" evidence="10">
    <location>
        <begin position="429"/>
        <end position="446"/>
    </location>
</feature>
<dbReference type="InterPro" id="IPR011527">
    <property type="entry name" value="ABC1_TM_dom"/>
</dbReference>
<dbReference type="CDD" id="cd03244">
    <property type="entry name" value="ABCC_MRP_domain2"/>
    <property type="match status" value="1"/>
</dbReference>
<feature type="domain" description="ABC transporter" evidence="11">
    <location>
        <begin position="715"/>
        <end position="972"/>
    </location>
</feature>
<evidence type="ECO:0000256" key="3">
    <source>
        <dbReference type="ARBA" id="ARBA00022692"/>
    </source>
</evidence>
<keyword evidence="7 10" id="KW-1133">Transmembrane helix</keyword>
<dbReference type="Pfam" id="PF00005">
    <property type="entry name" value="ABC_tran"/>
    <property type="match status" value="2"/>
</dbReference>
<sequence>MANAWDAPATILQAEWGICGLVVVYVVGRSLQYLVESHTYRRLSLSSAQQGSYRETYETDSPPQSPSQVVAHDIHENSDVFFGQDPETRPGQYSIQSDQDKSSACQELKLNPAKFWRRMAIWQHVLLLHTGLGLLLTLTHLRSKPSTIHVLAAYTALFFMAFCLTWPPLSKLPSLRNRNRWRIICSMVTISFCIVFGELFRYSFGVPFSISDWVATLNLAAIFGVAGCLPGQPKSVAISPEAVQLSEEVLDPTRSDPNRSSSGSDVNDAHETREAQPQFVPVAPEAPISNSVLGLLFFAHFVPIVQLARRRGYLRAIDIPILGREMQADWLASGARHLLHRYVPGSVKTRTMPSSTLNDPRDVKLWSRDTRGILMMLFAANQTLFLAMFGMTIFAVGFYYAPSFFANRIFAVLEDDTLQYQPNRRLKEALPWVLGLFCTVIVSSTLQGQLWSILEASLTVRITTQLSTLMYNKTLLRRNDTNADQDASSNTSQVLTLHLVDLKRVTKMLFDLFMLINVPFELLVGGYFAYVLLGKSAIVGLSSTLVLIPLITFISNKFSLTNEQLMSARDQRMGLLNESFLGIRMIKSQAWERRFDQRIQEKRGDELRRQRRSFLLQALLATTLELNPLIVTLVAFAHYTMICHNNLTPKLAFTSLAVFNELRWTLTLLPQSLTNILQALVSLRRICAFLVSDEVSASPATQRTSLNAPLATVALRNATISWPSTQPSSTCDFSLRNVSLEFATGQCNLICGRVGAGKSLLLQALLHEADVQSGEVLCPRSPWDAIPFDARSHKQALDALDTKHWLRSDMVAYAPQLPYLMNTTLRENILFGFPLGSGHRYERVLDACALRSDLQQLDQGDLTEVGENGMELSGGQKARIALARAVYSRASVLLLDDVLSAVDAHTAKHLTDRLLNSDLLHNRTTLLVSHNVQLVGKCMKQVIFMEQGSVAFQGSSSEFYASEHFKGLRDTDQSDVVEHAEEPKSVSARMDAAKESRRTSEHREKGHIAWKVWMEYIQSANGWPLCIVTLALFTITNLWELVTNAWLREWSSKQTTSSHPNSWWLGWYVILASFGVVFGVLRWAGIYSMSLFASRRLFDKMLWRTLRAPLRFHDWITRGGLLNRFGQDLEVLDSEFAQSIADVAVKTTQLLTTCIALYYVSGLQFVVALLLLTPVYTWLSRSYITTARDLQRLTSTSRSRVVNAFGNAVHGVMVLRAFGAQKKFTQQLNAVLNNNNRFVWWSAQGSRWISQMFNLVSAFLVLGSSVSILLQKHLDPPMADFSITFLIELNFTLLILMRMYTVFQTCGVAVERVFEFADTMDQEGPEFTDVHPPADWPSQGHVQVKDLCVKYAPDQSDVLHGISFEIPPGGKFAVVGPTGSGKSTLANTIFRFVEPHAGSIIIDGINVTKLGLTDLRQRLQIVPQDPVILSGSLRSILDVFDEFSDEQLFNSLRQVSLIENEKSCFNDLNFNIAEGGENLSQGQRQLLCLARAILRRSHVVLFDEASSSIDLETDLQITEVVKEAFGSSTVLTIAHRLRTVITYDQVLFMDKGQVAEIGAPHTLLQDPESQFYKLCQSAGKAEFTLLCDAAHKAHENRSKRSV</sequence>
<evidence type="ECO:0000256" key="9">
    <source>
        <dbReference type="SAM" id="MobiDB-lite"/>
    </source>
</evidence>
<dbReference type="SMART" id="SM00382">
    <property type="entry name" value="AAA"/>
    <property type="match status" value="2"/>
</dbReference>
<keyword evidence="3 10" id="KW-0812">Transmembrane</keyword>
<feature type="transmembrane region" description="Helical" evidence="10">
    <location>
        <begin position="1248"/>
        <end position="1270"/>
    </location>
</feature>
<keyword evidence="8 10" id="KW-0472">Membrane</keyword>
<keyword evidence="6" id="KW-0067">ATP-binding</keyword>
<feature type="region of interest" description="Disordered" evidence="9">
    <location>
        <begin position="972"/>
        <end position="998"/>
    </location>
</feature>
<dbReference type="PROSITE" id="PS50929">
    <property type="entry name" value="ABC_TM1F"/>
    <property type="match status" value="2"/>
</dbReference>
<organism evidence="13 14">
    <name type="scientific">Malassezia yamatoensis</name>
    <dbReference type="NCBI Taxonomy" id="253288"/>
    <lineage>
        <taxon>Eukaryota</taxon>
        <taxon>Fungi</taxon>
        <taxon>Dikarya</taxon>
        <taxon>Basidiomycota</taxon>
        <taxon>Ustilaginomycotina</taxon>
        <taxon>Malasseziomycetes</taxon>
        <taxon>Malasseziales</taxon>
        <taxon>Malasseziaceae</taxon>
        <taxon>Malassezia</taxon>
    </lineage>
</organism>
<feature type="domain" description="ABC transmembrane type-1" evidence="12">
    <location>
        <begin position="1027"/>
        <end position="1305"/>
    </location>
</feature>
<protein>
    <submittedName>
        <fullName evidence="13">Uncharacterized protein</fullName>
    </submittedName>
</protein>
<name>A0AAJ6CI33_9BASI</name>
<dbReference type="SUPFAM" id="SSF52540">
    <property type="entry name" value="P-loop containing nucleoside triphosphate hydrolases"/>
    <property type="match status" value="2"/>
</dbReference>
<gene>
    <name evidence="13" type="ORF">MYAM1_002177</name>
</gene>
<dbReference type="Pfam" id="PF00664">
    <property type="entry name" value="ABC_membrane"/>
    <property type="match status" value="2"/>
</dbReference>
<feature type="compositionally biased region" description="Basic and acidic residues" evidence="9">
    <location>
        <begin position="972"/>
        <end position="984"/>
    </location>
</feature>
<feature type="transmembrane region" description="Helical" evidence="10">
    <location>
        <begin position="373"/>
        <end position="400"/>
    </location>
</feature>
<dbReference type="FunFam" id="1.20.1560.10:FF:000013">
    <property type="entry name" value="ABC transporter C family member 2"/>
    <property type="match status" value="1"/>
</dbReference>
<feature type="domain" description="ABC transmembrane type-1" evidence="12">
    <location>
        <begin position="384"/>
        <end position="678"/>
    </location>
</feature>